<dbReference type="InterPro" id="IPR029041">
    <property type="entry name" value="FAD-linked_oxidoreductase-like"/>
</dbReference>
<dbReference type="EMBL" id="CP065682">
    <property type="protein sequence ID" value="QPS34760.1"/>
    <property type="molecule type" value="Genomic_DNA"/>
</dbReference>
<keyword evidence="6 8" id="KW-0560">Oxidoreductase</keyword>
<name>A0A269ZHC0_9MICO</name>
<dbReference type="GO" id="GO:0106312">
    <property type="term" value="F:methylenetetrahydrofolate reductase (NADH) activity"/>
    <property type="evidence" value="ECO:0007669"/>
    <property type="project" value="UniProtKB-EC"/>
</dbReference>
<evidence type="ECO:0000256" key="3">
    <source>
        <dbReference type="ARBA" id="ARBA00006743"/>
    </source>
</evidence>
<evidence type="ECO:0000313" key="12">
    <source>
        <dbReference type="Proteomes" id="UP000216867"/>
    </source>
</evidence>
<dbReference type="Proteomes" id="UP000386281">
    <property type="component" value="Unassembled WGS sequence"/>
</dbReference>
<dbReference type="GO" id="GO:0005829">
    <property type="term" value="C:cytosol"/>
    <property type="evidence" value="ECO:0007669"/>
    <property type="project" value="TreeGrafter"/>
</dbReference>
<evidence type="ECO:0000256" key="5">
    <source>
        <dbReference type="ARBA" id="ARBA00022827"/>
    </source>
</evidence>
<dbReference type="PANTHER" id="PTHR45754">
    <property type="entry name" value="METHYLENETETRAHYDROFOLATE REDUCTASE"/>
    <property type="match status" value="1"/>
</dbReference>
<dbReference type="AlphaFoldDB" id="A0A269ZHC0"/>
<accession>A0A269ZHC0</accession>
<evidence type="ECO:0000313" key="14">
    <source>
        <dbReference type="Proteomes" id="UP000594979"/>
    </source>
</evidence>
<dbReference type="GO" id="GO:0009086">
    <property type="term" value="P:methionine biosynthetic process"/>
    <property type="evidence" value="ECO:0007669"/>
    <property type="project" value="TreeGrafter"/>
</dbReference>
<dbReference type="UniPathway" id="UPA00193"/>
<organism evidence="9 12">
    <name type="scientific">Brevibacterium casei</name>
    <dbReference type="NCBI Taxonomy" id="33889"/>
    <lineage>
        <taxon>Bacteria</taxon>
        <taxon>Bacillati</taxon>
        <taxon>Actinomycetota</taxon>
        <taxon>Actinomycetes</taxon>
        <taxon>Micrococcales</taxon>
        <taxon>Brevibacteriaceae</taxon>
        <taxon>Brevibacterium</taxon>
    </lineage>
</organism>
<evidence type="ECO:0000256" key="8">
    <source>
        <dbReference type="RuleBase" id="RU003862"/>
    </source>
</evidence>
<dbReference type="Gene3D" id="3.20.20.220">
    <property type="match status" value="1"/>
</dbReference>
<sequence length="286" mass="30805">MSASALRSLLTSARYEILPTSGIIDRITDHVAPGRTITVTASTGLGLDATLSTAEQLQALGYDAVPHIAARMVQGRTELTEIIDRIGHAGIDTIFVPAGDATPPAGGYASALDLLVDLTSMAPPISRIGVSAYPESHPLIPDDVTVQAMWDKRDYATHIVSNLCFDPGVVSTWLARVRARGIELPLILGIPGKVELAKLAKVAAKIGVGESTRFLRKNTGTFTRMARPGGYNPRKFLDRLSPVLADPYMDVSGLHIYTFNQVKDTEAWRRKQLELLGDPDSSSFVS</sequence>
<reference evidence="10 14" key="3">
    <citation type="submission" date="2020-12" db="EMBL/GenBank/DDBJ databases">
        <title>FDA dAtabase for Regulatory Grade micrObial Sequences (FDA-ARGOS): Supporting development and validation of Infectious Disease Dx tests.</title>
        <authorList>
            <person name="Sproer C."/>
            <person name="Gronow S."/>
            <person name="Severitt S."/>
            <person name="Schroder I."/>
            <person name="Tallon L."/>
            <person name="Sadzewicz L."/>
            <person name="Zhao X."/>
            <person name="Boylan J."/>
            <person name="Ott S."/>
            <person name="Bowen H."/>
            <person name="Vavikolanu K."/>
            <person name="Mehta A."/>
            <person name="Aluvathingal J."/>
            <person name="Nadendla S."/>
            <person name="Lowell S."/>
            <person name="Myers T."/>
            <person name="Yan Y."/>
            <person name="Sichtig H."/>
        </authorList>
    </citation>
    <scope>NUCLEOTIDE SEQUENCE [LARGE SCALE GENOMIC DNA]</scope>
    <source>
        <strain evidence="10 14">FDAARGOS_902</strain>
    </source>
</reference>
<evidence type="ECO:0000313" key="10">
    <source>
        <dbReference type="EMBL" id="QPS34760.1"/>
    </source>
</evidence>
<evidence type="ECO:0000256" key="7">
    <source>
        <dbReference type="ARBA" id="ARBA00048628"/>
    </source>
</evidence>
<dbReference type="GeneID" id="99774835"/>
<evidence type="ECO:0000313" key="13">
    <source>
        <dbReference type="Proteomes" id="UP000386281"/>
    </source>
</evidence>
<dbReference type="GO" id="GO:0071949">
    <property type="term" value="F:FAD binding"/>
    <property type="evidence" value="ECO:0007669"/>
    <property type="project" value="TreeGrafter"/>
</dbReference>
<evidence type="ECO:0000313" key="11">
    <source>
        <dbReference type="EMBL" id="VEW10627.1"/>
    </source>
</evidence>
<dbReference type="Proteomes" id="UP000594979">
    <property type="component" value="Chromosome"/>
</dbReference>
<protein>
    <recommendedName>
        <fullName evidence="8">Methylenetetrahydrofolate reductase</fullName>
    </recommendedName>
</protein>
<evidence type="ECO:0000256" key="6">
    <source>
        <dbReference type="ARBA" id="ARBA00023002"/>
    </source>
</evidence>
<dbReference type="Proteomes" id="UP000216867">
    <property type="component" value="Unassembled WGS sequence"/>
</dbReference>
<comment type="pathway">
    <text evidence="2 8">One-carbon metabolism; tetrahydrofolate interconversion.</text>
</comment>
<comment type="catalytic activity">
    <reaction evidence="7">
        <text>(6S)-5-methyl-5,6,7,8-tetrahydrofolate + NAD(+) = (6R)-5,10-methylene-5,6,7,8-tetrahydrofolate + NADH + H(+)</text>
        <dbReference type="Rhea" id="RHEA:19821"/>
        <dbReference type="ChEBI" id="CHEBI:15378"/>
        <dbReference type="ChEBI" id="CHEBI:15636"/>
        <dbReference type="ChEBI" id="CHEBI:18608"/>
        <dbReference type="ChEBI" id="CHEBI:57540"/>
        <dbReference type="ChEBI" id="CHEBI:57945"/>
        <dbReference type="EC" id="1.5.1.54"/>
    </reaction>
    <physiologicalReaction direction="right-to-left" evidence="7">
        <dbReference type="Rhea" id="RHEA:19823"/>
    </physiologicalReaction>
</comment>
<dbReference type="EMBL" id="NCWY01000001">
    <property type="protein sequence ID" value="PAK97194.1"/>
    <property type="molecule type" value="Genomic_DNA"/>
</dbReference>
<reference evidence="11 13" key="2">
    <citation type="submission" date="2019-02" db="EMBL/GenBank/DDBJ databases">
        <authorList>
            <consortium name="Pathogen Informatics"/>
        </authorList>
    </citation>
    <scope>NUCLEOTIDE SEQUENCE [LARGE SCALE GENOMIC DNA]</scope>
    <source>
        <strain evidence="11 13">3012STDY7078520</strain>
    </source>
</reference>
<evidence type="ECO:0000256" key="1">
    <source>
        <dbReference type="ARBA" id="ARBA00001974"/>
    </source>
</evidence>
<dbReference type="Pfam" id="PF02219">
    <property type="entry name" value="MTHFR"/>
    <property type="match status" value="1"/>
</dbReference>
<dbReference type="GO" id="GO:0035999">
    <property type="term" value="P:tetrahydrofolate interconversion"/>
    <property type="evidence" value="ECO:0007669"/>
    <property type="project" value="UniProtKB-UniPathway"/>
</dbReference>
<dbReference type="SUPFAM" id="SSF51730">
    <property type="entry name" value="FAD-linked oxidoreductase"/>
    <property type="match status" value="1"/>
</dbReference>
<dbReference type="KEGG" id="bcau:I6G59_05440"/>
<reference evidence="9 12" key="1">
    <citation type="submission" date="2017-04" db="EMBL/GenBank/DDBJ databases">
        <title>Kefir bacterial isolates.</title>
        <authorList>
            <person name="Kim Y."/>
            <person name="Blasche S."/>
            <person name="Patil K.R."/>
        </authorList>
    </citation>
    <scope>NUCLEOTIDE SEQUENCE [LARGE SCALE GENOMIC DNA]</scope>
    <source>
        <strain evidence="9 12">OG2</strain>
    </source>
</reference>
<evidence type="ECO:0000256" key="4">
    <source>
        <dbReference type="ARBA" id="ARBA00022630"/>
    </source>
</evidence>
<dbReference type="PANTHER" id="PTHR45754:SF3">
    <property type="entry name" value="METHYLENETETRAHYDROFOLATE REDUCTASE (NADPH)"/>
    <property type="match status" value="1"/>
</dbReference>
<evidence type="ECO:0000313" key="9">
    <source>
        <dbReference type="EMBL" id="PAK97194.1"/>
    </source>
</evidence>
<proteinExistence type="inferred from homology"/>
<evidence type="ECO:0000256" key="2">
    <source>
        <dbReference type="ARBA" id="ARBA00004777"/>
    </source>
</evidence>
<keyword evidence="5 8" id="KW-0274">FAD</keyword>
<comment type="similarity">
    <text evidence="3 8">Belongs to the methylenetetrahydrofolate reductase family.</text>
</comment>
<dbReference type="RefSeq" id="WP_095375140.1">
    <property type="nucleotide sequence ID" value="NZ_CAACXN010000010.1"/>
</dbReference>
<gene>
    <name evidence="9" type="ORF">B8X04_01035</name>
    <name evidence="10" type="ORF">I6G59_05440</name>
    <name evidence="11" type="ORF">NCTC12391_00236</name>
</gene>
<keyword evidence="4 8" id="KW-0285">Flavoprotein</keyword>
<dbReference type="InterPro" id="IPR003171">
    <property type="entry name" value="Mehydrof_redctse-like"/>
</dbReference>
<dbReference type="EMBL" id="CAACXN010000010">
    <property type="protein sequence ID" value="VEW10627.1"/>
    <property type="molecule type" value="Genomic_DNA"/>
</dbReference>
<comment type="cofactor">
    <cofactor evidence="1 8">
        <name>FAD</name>
        <dbReference type="ChEBI" id="CHEBI:57692"/>
    </cofactor>
</comment>